<protein>
    <submittedName>
        <fullName evidence="2">ATP-binding protein</fullName>
    </submittedName>
</protein>
<dbReference type="Pfam" id="PF00004">
    <property type="entry name" value="AAA"/>
    <property type="match status" value="1"/>
</dbReference>
<sequence length="1529" mass="177768">MDIITFENPIIEKDLERPVPMAGQGYPYNQIANPRRFEELIYSICKAKISDNGFDDFDAVSLMSGVADKGRDCALFKKGKAHGVIQCKMYTTHYSKENFGLEITKFVLYSLLDERLIYDNEDFIYYIMVSNDFTADCKDFIDDFQNNIQTELNLNRWVQKNLSAPTLASLGLRDRIEEVKSILGSIQVRKIVPQDIDVYLNEPACSKLIPLFFQVRTVTDNSEIASLRNLLIKELTPDEIIKELDAGSIGLKSESNEFEGIQHSHIERDETAELLQWIVAEPVRNSEGKPLNICLLSGQAGYGKTVILRDLYHEISKQNIPVLGLKADKLYSYTISDLKKNIGLSIPLYDFFERSRRYFPLTVILVDQMDALSQSMSSDRSFLNVYKSLIDNFVGKENIKIVISVRTADLQYDPSLRVYKNVKTVTAKLLNESQVLEQLLKIGIVKENFSQKLLELLKTPNHLNVFSRIALNNNNSFQAATVQELYFELWNSKVINLSSQIRVEPARVKEVLYYIADKMYESQRITVAVRRFEDYNNELKYLESELLIKQEGKQLQFFHQSFYDFVYSKQFVEKENDLVEYIIEAEQSIHIRSAVKMILGYLRDFNPDLYIRTVDRILWDDQILFHIKHILLSTILSQDDPTQQEKKVILKAFRESIYFATLFFEQARGHAWFELSNENSLLNFFKKAEPVAIESIWIDALAQELAYLRFVCIGFLRNCLLSENISAAWEFTKDIKDQSILRNILFSCENWSNPISYELLNYCSDFEDIDSFAYYHVLDNIAKTDPEFVLKKVRNSLFSHYKSDKRAREYEEGALLKNLAKSIPEKLFPILFDIIRPDIEKTIIVEEDILSDFKYRSIDLDDDHLERGEFLYRLLAICLRSSAELKATSFNDFLNIHKKSDYYSILRLLVFALTGSEEGYKAEIFELFNYFIEFRCKDFHSRLGFEMRVLLGQSFSFFTKHQIDISLRKIEQIVDTNEIYYYKDPDSKKRKFHSFWGQTKYQWILQIPEEFLVINNSLRRSFLELKRKFPKYRDTAPGGMRSGGIFSPIPMEAHRYMSKTNWIDSFRKYNRQRDQSSHDFFKGGLDELASAFQTVVKENPSIEKLHIIITSINDPNIDIKYSIYGLRGWSESKGDLTQAIPLFKQLLDKDHEPFIRDLVSIASNLIGEESDDVVIVNFLVKTALRFNESYHKLNIDQEEGTSIRKLITVGSNTPYGSALRALVHVKDKELKDLIFNTFEKIFYEGPNEAKAAALFQFAYLMNLDRDRAFDLFASSVNLEIDIQVLASGIWSFHYMGNYNFGGLDTAYRKLAVSQDLGHEDSHFLFIQLYGAYLHEQPNADSLLYMLLDNNKHSCSGAVNDIVKHYNLFPEAKNKNNFLLDYVLDKSVEEDYERLNWSFLHADNLELDDIHLFLRKYVQSRYFTITEYFLDYLTLQCTRSPLIAIELFELAMNNKGGNVDKRFGFGSDNSSIKFIVGAFNALNENDDVSKNQRQKLLVLFDKVLLDYRFKNNAEKILDQAKFLGVVKHII</sequence>
<keyword evidence="2" id="KW-0547">Nucleotide-binding</keyword>
<keyword evidence="2" id="KW-0067">ATP-binding</keyword>
<comment type="caution">
    <text evidence="2">The sequence shown here is derived from an EMBL/GenBank/DDBJ whole genome shotgun (WGS) entry which is preliminary data.</text>
</comment>
<dbReference type="InterPro" id="IPR027417">
    <property type="entry name" value="P-loop_NTPase"/>
</dbReference>
<dbReference type="EMBL" id="JACYGY010000001">
    <property type="protein sequence ID" value="MBE9464718.1"/>
    <property type="molecule type" value="Genomic_DNA"/>
</dbReference>
<organism evidence="2 3">
    <name type="scientific">Dyadobacter subterraneus</name>
    <dbReference type="NCBI Taxonomy" id="2773304"/>
    <lineage>
        <taxon>Bacteria</taxon>
        <taxon>Pseudomonadati</taxon>
        <taxon>Bacteroidota</taxon>
        <taxon>Cytophagia</taxon>
        <taxon>Cytophagales</taxon>
        <taxon>Spirosomataceae</taxon>
        <taxon>Dyadobacter</taxon>
    </lineage>
</organism>
<proteinExistence type="predicted"/>
<dbReference type="Gene3D" id="3.40.50.300">
    <property type="entry name" value="P-loop containing nucleotide triphosphate hydrolases"/>
    <property type="match status" value="1"/>
</dbReference>
<feature type="domain" description="ATPase AAA-type core" evidence="1">
    <location>
        <begin position="294"/>
        <end position="407"/>
    </location>
</feature>
<name>A0ABR9WH59_9BACT</name>
<dbReference type="GO" id="GO:0005524">
    <property type="term" value="F:ATP binding"/>
    <property type="evidence" value="ECO:0007669"/>
    <property type="project" value="UniProtKB-KW"/>
</dbReference>
<evidence type="ECO:0000313" key="2">
    <source>
        <dbReference type="EMBL" id="MBE9464718.1"/>
    </source>
</evidence>
<dbReference type="RefSeq" id="WP_194122758.1">
    <property type="nucleotide sequence ID" value="NZ_JACYGY010000001.1"/>
</dbReference>
<reference evidence="3" key="1">
    <citation type="submission" date="2023-07" db="EMBL/GenBank/DDBJ databases">
        <title>Dyadobacter sp. nov 'subterranea' isolated from contaminted grondwater.</title>
        <authorList>
            <person name="Szabo I."/>
            <person name="Al-Omari J."/>
            <person name="Szerdahelyi S.G."/>
            <person name="Rado J."/>
        </authorList>
    </citation>
    <scope>NUCLEOTIDE SEQUENCE [LARGE SCALE GENOMIC DNA]</scope>
    <source>
        <strain evidence="3">UP-52</strain>
    </source>
</reference>
<evidence type="ECO:0000313" key="3">
    <source>
        <dbReference type="Proteomes" id="UP000634134"/>
    </source>
</evidence>
<dbReference type="SUPFAM" id="SSF52540">
    <property type="entry name" value="P-loop containing nucleoside triphosphate hydrolases"/>
    <property type="match status" value="1"/>
</dbReference>
<dbReference type="InterPro" id="IPR003959">
    <property type="entry name" value="ATPase_AAA_core"/>
</dbReference>
<accession>A0ABR9WH59</accession>
<dbReference type="Proteomes" id="UP000634134">
    <property type="component" value="Unassembled WGS sequence"/>
</dbReference>
<evidence type="ECO:0000259" key="1">
    <source>
        <dbReference type="Pfam" id="PF00004"/>
    </source>
</evidence>
<gene>
    <name evidence="2" type="ORF">IEE83_22770</name>
</gene>
<keyword evidence="3" id="KW-1185">Reference proteome</keyword>